<proteinExistence type="predicted"/>
<protein>
    <submittedName>
        <fullName evidence="2">Uncharacterized protein</fullName>
    </submittedName>
</protein>
<keyword evidence="1" id="KW-0812">Transmembrane</keyword>
<organism evidence="2 3">
    <name type="scientific">Pleuronectes platessa</name>
    <name type="common">European plaice</name>
    <dbReference type="NCBI Taxonomy" id="8262"/>
    <lineage>
        <taxon>Eukaryota</taxon>
        <taxon>Metazoa</taxon>
        <taxon>Chordata</taxon>
        <taxon>Craniata</taxon>
        <taxon>Vertebrata</taxon>
        <taxon>Euteleostomi</taxon>
        <taxon>Actinopterygii</taxon>
        <taxon>Neopterygii</taxon>
        <taxon>Teleostei</taxon>
        <taxon>Neoteleostei</taxon>
        <taxon>Acanthomorphata</taxon>
        <taxon>Carangaria</taxon>
        <taxon>Pleuronectiformes</taxon>
        <taxon>Pleuronectoidei</taxon>
        <taxon>Pleuronectidae</taxon>
        <taxon>Pleuronectes</taxon>
    </lineage>
</organism>
<dbReference type="AlphaFoldDB" id="A0A9N7V7B2"/>
<name>A0A9N7V7B2_PLEPL</name>
<accession>A0A9N7V7B2</accession>
<keyword evidence="1" id="KW-0472">Membrane</keyword>
<evidence type="ECO:0000313" key="2">
    <source>
        <dbReference type="EMBL" id="CAB1444183.1"/>
    </source>
</evidence>
<gene>
    <name evidence="2" type="ORF">PLEPLA_LOCUS31899</name>
</gene>
<dbReference type="Proteomes" id="UP001153269">
    <property type="component" value="Unassembled WGS sequence"/>
</dbReference>
<comment type="caution">
    <text evidence="2">The sequence shown here is derived from an EMBL/GenBank/DDBJ whole genome shotgun (WGS) entry which is preliminary data.</text>
</comment>
<feature type="transmembrane region" description="Helical" evidence="1">
    <location>
        <begin position="64"/>
        <end position="82"/>
    </location>
</feature>
<evidence type="ECO:0000313" key="3">
    <source>
        <dbReference type="Proteomes" id="UP001153269"/>
    </source>
</evidence>
<evidence type="ECO:0000256" key="1">
    <source>
        <dbReference type="SAM" id="Phobius"/>
    </source>
</evidence>
<reference evidence="2" key="1">
    <citation type="submission" date="2020-03" db="EMBL/GenBank/DDBJ databases">
        <authorList>
            <person name="Weist P."/>
        </authorList>
    </citation>
    <scope>NUCLEOTIDE SEQUENCE</scope>
</reference>
<dbReference type="EMBL" id="CADEAL010003323">
    <property type="protein sequence ID" value="CAB1444183.1"/>
    <property type="molecule type" value="Genomic_DNA"/>
</dbReference>
<keyword evidence="1" id="KW-1133">Transmembrane helix</keyword>
<keyword evidence="3" id="KW-1185">Reference proteome</keyword>
<sequence length="116" mass="12857">MSCLVVHDLWVSGQRYVECSIALGIQRAGQVAGPKERMAQKLDKGRPTLMGGARVMRRGGWNRGMLGLYAGSFLTVSQYFAFQPFPFPALSSSLQQSHCLQRAFNWEHFDSAGCEA</sequence>